<protein>
    <submittedName>
        <fullName evidence="2">TIGR03087 family PEP-CTERM/XrtA system glycosyltransferase</fullName>
    </submittedName>
</protein>
<evidence type="ECO:0000256" key="1">
    <source>
        <dbReference type="SAM" id="MobiDB-lite"/>
    </source>
</evidence>
<sequence>MSAAPTPTSSAAPRGGASAPSGGRVPLKVLYLVHRLPYPPNKGDKVRSYHLLKHLAARHEVHLGSFIDDPDDEQHLPRVRELCSSLHVARLNPRRARLLSLRGLLGGEALSLPYYRDAGLQAWVDATAARVGFDAVVVFSGVMAQYTRGLRGVKTLVDFVDVDSAKWRDYAPEHAWPMSWLYRREFGKLLGFEQRVAREAECSFFVTDHEVALFRELSPGQAPRVEALGNGVDAGFFAPDPARASPFRAGELPLVFTGAMDYWPNVDAVCWFASDILPALRQRFPALRFHIVGRAPAPAVQALAGDVVNVTGTVPDVRPWLQHAAAVVAPLRLARGIQNKVLEAMAMARPVVAAGSCVRAITAEAQPGLLPADGVADYVAHVGALLADAAAADAAGQRARDFVLGACSWEAHLAGLDRHLETAC</sequence>
<dbReference type="Gene3D" id="3.40.50.2000">
    <property type="entry name" value="Glycogen Phosphorylase B"/>
    <property type="match status" value="2"/>
</dbReference>
<dbReference type="NCBIfam" id="TIGR03087">
    <property type="entry name" value="stp1"/>
    <property type="match status" value="1"/>
</dbReference>
<evidence type="ECO:0000313" key="3">
    <source>
        <dbReference type="Proteomes" id="UP001152766"/>
    </source>
</evidence>
<dbReference type="SUPFAM" id="SSF53756">
    <property type="entry name" value="UDP-Glycosyltransferase/glycogen phosphorylase"/>
    <property type="match status" value="1"/>
</dbReference>
<evidence type="ECO:0000313" key="2">
    <source>
        <dbReference type="EMBL" id="MDG0863837.1"/>
    </source>
</evidence>
<dbReference type="EMBL" id="SGUG01000022">
    <property type="protein sequence ID" value="MDG0863837.1"/>
    <property type="molecule type" value="Genomic_DNA"/>
</dbReference>
<feature type="region of interest" description="Disordered" evidence="1">
    <location>
        <begin position="1"/>
        <end position="21"/>
    </location>
</feature>
<dbReference type="Proteomes" id="UP001152766">
    <property type="component" value="Unassembled WGS sequence"/>
</dbReference>
<dbReference type="PANTHER" id="PTHR12526">
    <property type="entry name" value="GLYCOSYLTRANSFERASE"/>
    <property type="match status" value="1"/>
</dbReference>
<accession>A0A9X4LJX9</accession>
<keyword evidence="3" id="KW-1185">Reference proteome</keyword>
<name>A0A9X4LJX9_9BURK</name>
<reference evidence="2" key="1">
    <citation type="submission" date="2019-02" db="EMBL/GenBank/DDBJ databases">
        <title>Draft genome of the type strain Pelomonas aquatica CCUG 52575T.</title>
        <authorList>
            <person name="Gomila M."/>
            <person name="Lalucat J."/>
        </authorList>
    </citation>
    <scope>NUCLEOTIDE SEQUENCE</scope>
    <source>
        <strain evidence="2">CCUG 52575</strain>
    </source>
</reference>
<organism evidence="2 3">
    <name type="scientific">Pelomonas aquatica</name>
    <dbReference type="NCBI Taxonomy" id="431058"/>
    <lineage>
        <taxon>Bacteria</taxon>
        <taxon>Pseudomonadati</taxon>
        <taxon>Pseudomonadota</taxon>
        <taxon>Betaproteobacteria</taxon>
        <taxon>Burkholderiales</taxon>
        <taxon>Sphaerotilaceae</taxon>
        <taxon>Roseateles</taxon>
    </lineage>
</organism>
<comment type="caution">
    <text evidence="2">The sequence shown here is derived from an EMBL/GenBank/DDBJ whole genome shotgun (WGS) entry which is preliminary data.</text>
</comment>
<dbReference type="InterPro" id="IPR017521">
    <property type="entry name" value="Sugar_tfrase_PEP-CTERM_Stp1"/>
</dbReference>
<dbReference type="CDD" id="cd03801">
    <property type="entry name" value="GT4_PimA-like"/>
    <property type="match status" value="1"/>
</dbReference>
<dbReference type="RefSeq" id="WP_268154610.1">
    <property type="nucleotide sequence ID" value="NZ_JAPPUW010000041.1"/>
</dbReference>
<gene>
    <name evidence="2" type="ORF">EXJ73_15345</name>
</gene>
<proteinExistence type="predicted"/>
<dbReference type="Pfam" id="PF13692">
    <property type="entry name" value="Glyco_trans_1_4"/>
    <property type="match status" value="1"/>
</dbReference>
<dbReference type="PANTHER" id="PTHR12526:SF600">
    <property type="entry name" value="GLYCOSYL TRANSFERASE GROUP 1"/>
    <property type="match status" value="1"/>
</dbReference>
<dbReference type="AlphaFoldDB" id="A0A9X4LJX9"/>
<dbReference type="GO" id="GO:0016757">
    <property type="term" value="F:glycosyltransferase activity"/>
    <property type="evidence" value="ECO:0007669"/>
    <property type="project" value="TreeGrafter"/>
</dbReference>